<sequence length="245" mass="26588">MEDGEDTKNGDDNGAEDAPVCKPVFIAYSVLSAIWLLRETLADNVLPNNTWDRLVCAAQLLAEDSIKQLAPSAPALSPKRACTEAVKTPAASPQPSEQLSELEEQPGEQPGERLVEEQRTTTTVTNNNCRANVCKPVFIAYSVLSAIWLLRETLADNVLPNNTWDRLVCAAQLLAEDSIKQLAPSAPALSPKRACTEAVKTPAASPQPSEQLSELEEQPGEQPGERLVEEQRTTTTVTNNNCRAK</sequence>
<dbReference type="Proteomes" id="UP000076837">
    <property type="component" value="Unassembled WGS sequence"/>
</dbReference>
<evidence type="ECO:0000313" key="2">
    <source>
        <dbReference type="EMBL" id="KZM26448.1"/>
    </source>
</evidence>
<comment type="caution">
    <text evidence="2">The sequence shown here is derived from an EMBL/GenBank/DDBJ whole genome shotgun (WGS) entry which is preliminary data.</text>
</comment>
<evidence type="ECO:0000313" key="3">
    <source>
        <dbReference type="Proteomes" id="UP000076837"/>
    </source>
</evidence>
<evidence type="ECO:0000256" key="1">
    <source>
        <dbReference type="SAM" id="MobiDB-lite"/>
    </source>
</evidence>
<proteinExistence type="predicted"/>
<protein>
    <submittedName>
        <fullName evidence="2">Uncharacterized protein</fullName>
    </submittedName>
</protein>
<feature type="compositionally biased region" description="Basic and acidic residues" evidence="1">
    <location>
        <begin position="223"/>
        <end position="232"/>
    </location>
</feature>
<reference evidence="2 3" key="1">
    <citation type="journal article" date="2016" name="Sci. Rep.">
        <title>Draft genome sequencing and secretome analysis of fungal phytopathogen Ascochyta rabiei provides insight into the necrotrophic effector repertoire.</title>
        <authorList>
            <person name="Verma S."/>
            <person name="Gazara R.K."/>
            <person name="Nizam S."/>
            <person name="Parween S."/>
            <person name="Chattopadhyay D."/>
            <person name="Verma P.K."/>
        </authorList>
    </citation>
    <scope>NUCLEOTIDE SEQUENCE [LARGE SCALE GENOMIC DNA]</scope>
    <source>
        <strain evidence="2 3">ArDII</strain>
    </source>
</reference>
<accession>A0A163JM25</accession>
<feature type="region of interest" description="Disordered" evidence="1">
    <location>
        <begin position="78"/>
        <end position="114"/>
    </location>
</feature>
<feature type="compositionally biased region" description="Low complexity" evidence="1">
    <location>
        <begin position="233"/>
        <end position="245"/>
    </location>
</feature>
<keyword evidence="3" id="KW-1185">Reference proteome</keyword>
<organism evidence="2 3">
    <name type="scientific">Didymella rabiei</name>
    <name type="common">Chickpea ascochyta blight fungus</name>
    <name type="synonym">Mycosphaerella rabiei</name>
    <dbReference type="NCBI Taxonomy" id="5454"/>
    <lineage>
        <taxon>Eukaryota</taxon>
        <taxon>Fungi</taxon>
        <taxon>Dikarya</taxon>
        <taxon>Ascomycota</taxon>
        <taxon>Pezizomycotina</taxon>
        <taxon>Dothideomycetes</taxon>
        <taxon>Pleosporomycetidae</taxon>
        <taxon>Pleosporales</taxon>
        <taxon>Pleosporineae</taxon>
        <taxon>Didymellaceae</taxon>
        <taxon>Ascochyta</taxon>
    </lineage>
</organism>
<dbReference type="EMBL" id="JYNV01000104">
    <property type="protein sequence ID" value="KZM26448.1"/>
    <property type="molecule type" value="Genomic_DNA"/>
</dbReference>
<name>A0A163JM25_DIDRA</name>
<dbReference type="AlphaFoldDB" id="A0A163JM25"/>
<feature type="region of interest" description="Disordered" evidence="1">
    <location>
        <begin position="195"/>
        <end position="245"/>
    </location>
</feature>
<gene>
    <name evidence="2" type="ORF">ST47_g2409</name>
</gene>